<dbReference type="Proteomes" id="UP000467700">
    <property type="component" value="Unassembled WGS sequence"/>
</dbReference>
<protein>
    <recommendedName>
        <fullName evidence="1">HNH nuclease domain-containing protein</fullName>
    </recommendedName>
</protein>
<name>A0A8S0XSZ9_CYCAE</name>
<evidence type="ECO:0000313" key="3">
    <source>
        <dbReference type="Proteomes" id="UP000467700"/>
    </source>
</evidence>
<feature type="domain" description="HNH nuclease" evidence="1">
    <location>
        <begin position="144"/>
        <end position="239"/>
    </location>
</feature>
<dbReference type="InterPro" id="IPR003615">
    <property type="entry name" value="HNH_nuc"/>
</dbReference>
<sequence>MVTPLPRPNQYNASSQFIPHTAYNRCLDLEDQHKQVSQHVRLDVLVCARFLGYMILEAPTDEGRMDVASEIVRCAKTGDIGLQDLAESYKNHFFRVFYSSGCRTPAPTHPSFYNKEEYVYSLSATAASHAKSKQLALERDDFSCVLTGKTDTPSIENDLVKIPQSVVPTVTRASHILNWSASEGLTDDNRNYAAAADAVLNRFGGIDVIKEFDGSNLHRLENILSLSSDACTWFSDSRIWLERDSQGLPNTYRPSSTKPSVYLAEIPNIISFSTPDPERLPLPDPRYLAVHVACARVAHMSGAAEYIHKVLRDMEETDVLRNDGPSDALYHALVRLL</sequence>
<keyword evidence="3" id="KW-1185">Reference proteome</keyword>
<gene>
    <name evidence="2" type="ORF">AAE3_LOCUS7388</name>
</gene>
<dbReference type="Pfam" id="PF13391">
    <property type="entry name" value="HNH_2"/>
    <property type="match status" value="1"/>
</dbReference>
<dbReference type="OrthoDB" id="2104739at2759"/>
<accession>A0A8S0XSZ9</accession>
<dbReference type="EMBL" id="CACVBS010000047">
    <property type="protein sequence ID" value="CAA7265221.1"/>
    <property type="molecule type" value="Genomic_DNA"/>
</dbReference>
<evidence type="ECO:0000259" key="1">
    <source>
        <dbReference type="Pfam" id="PF13391"/>
    </source>
</evidence>
<evidence type="ECO:0000313" key="2">
    <source>
        <dbReference type="EMBL" id="CAA7265221.1"/>
    </source>
</evidence>
<comment type="caution">
    <text evidence="2">The sequence shown here is derived from an EMBL/GenBank/DDBJ whole genome shotgun (WGS) entry which is preliminary data.</text>
</comment>
<reference evidence="2 3" key="1">
    <citation type="submission" date="2020-01" db="EMBL/GenBank/DDBJ databases">
        <authorList>
            <person name="Gupta K D."/>
        </authorList>
    </citation>
    <scope>NUCLEOTIDE SEQUENCE [LARGE SCALE GENOMIC DNA]</scope>
</reference>
<proteinExistence type="predicted"/>
<organism evidence="2 3">
    <name type="scientific">Cyclocybe aegerita</name>
    <name type="common">Black poplar mushroom</name>
    <name type="synonym">Agrocybe aegerita</name>
    <dbReference type="NCBI Taxonomy" id="1973307"/>
    <lineage>
        <taxon>Eukaryota</taxon>
        <taxon>Fungi</taxon>
        <taxon>Dikarya</taxon>
        <taxon>Basidiomycota</taxon>
        <taxon>Agaricomycotina</taxon>
        <taxon>Agaricomycetes</taxon>
        <taxon>Agaricomycetidae</taxon>
        <taxon>Agaricales</taxon>
        <taxon>Agaricineae</taxon>
        <taxon>Bolbitiaceae</taxon>
        <taxon>Cyclocybe</taxon>
    </lineage>
</organism>
<dbReference type="AlphaFoldDB" id="A0A8S0XSZ9"/>